<dbReference type="AlphaFoldDB" id="A0A558DUD9"/>
<proteinExistence type="predicted"/>
<dbReference type="SUPFAM" id="SSF53756">
    <property type="entry name" value="UDP-Glycosyltransferase/glycogen phosphorylase"/>
    <property type="match status" value="1"/>
</dbReference>
<dbReference type="GO" id="GO:0016757">
    <property type="term" value="F:glycosyltransferase activity"/>
    <property type="evidence" value="ECO:0007669"/>
    <property type="project" value="InterPro"/>
</dbReference>
<evidence type="ECO:0000259" key="1">
    <source>
        <dbReference type="Pfam" id="PF00534"/>
    </source>
</evidence>
<keyword evidence="3" id="KW-0808">Transferase</keyword>
<dbReference type="InterPro" id="IPR050194">
    <property type="entry name" value="Glycosyltransferase_grp1"/>
</dbReference>
<organism evidence="3 4">
    <name type="scientific">Sedimenticola selenatireducens</name>
    <dbReference type="NCBI Taxonomy" id="191960"/>
    <lineage>
        <taxon>Bacteria</taxon>
        <taxon>Pseudomonadati</taxon>
        <taxon>Pseudomonadota</taxon>
        <taxon>Gammaproteobacteria</taxon>
        <taxon>Chromatiales</taxon>
        <taxon>Sedimenticolaceae</taxon>
        <taxon>Sedimenticola</taxon>
    </lineage>
</organism>
<name>A0A558DUD9_9GAMM</name>
<reference evidence="3 4" key="1">
    <citation type="submission" date="2019-07" db="EMBL/GenBank/DDBJ databases">
        <title>The pathways for chlorine oxyanion respiration interact through the shared metabolite chlorate.</title>
        <authorList>
            <person name="Barnum T.P."/>
            <person name="Cheng Y."/>
            <person name="Hill K.A."/>
            <person name="Lucas L.N."/>
            <person name="Carlson H.K."/>
            <person name="Coates J.D."/>
        </authorList>
    </citation>
    <scope>NUCLEOTIDE SEQUENCE [LARGE SCALE GENOMIC DNA]</scope>
    <source>
        <strain evidence="3 4">BK-1</strain>
    </source>
</reference>
<protein>
    <submittedName>
        <fullName evidence="3">Glycosyltransferase family 4 protein</fullName>
    </submittedName>
</protein>
<dbReference type="Pfam" id="PF13439">
    <property type="entry name" value="Glyco_transf_4"/>
    <property type="match status" value="1"/>
</dbReference>
<dbReference type="PANTHER" id="PTHR45947">
    <property type="entry name" value="SULFOQUINOVOSYL TRANSFERASE SQD2"/>
    <property type="match status" value="1"/>
</dbReference>
<evidence type="ECO:0000313" key="3">
    <source>
        <dbReference type="EMBL" id="TVO72416.1"/>
    </source>
</evidence>
<comment type="caution">
    <text evidence="3">The sequence shown here is derived from an EMBL/GenBank/DDBJ whole genome shotgun (WGS) entry which is preliminary data.</text>
</comment>
<dbReference type="Pfam" id="PF00534">
    <property type="entry name" value="Glycos_transf_1"/>
    <property type="match status" value="1"/>
</dbReference>
<dbReference type="CDD" id="cd03801">
    <property type="entry name" value="GT4_PimA-like"/>
    <property type="match status" value="1"/>
</dbReference>
<dbReference type="RefSeq" id="WP_144359420.1">
    <property type="nucleotide sequence ID" value="NZ_VMNH01000016.1"/>
</dbReference>
<keyword evidence="4" id="KW-1185">Reference proteome</keyword>
<evidence type="ECO:0000259" key="2">
    <source>
        <dbReference type="Pfam" id="PF13439"/>
    </source>
</evidence>
<dbReference type="InterPro" id="IPR001296">
    <property type="entry name" value="Glyco_trans_1"/>
</dbReference>
<feature type="domain" description="Glycosyl transferase family 1" evidence="1">
    <location>
        <begin position="180"/>
        <end position="343"/>
    </location>
</feature>
<evidence type="ECO:0000313" key="4">
    <source>
        <dbReference type="Proteomes" id="UP000316649"/>
    </source>
</evidence>
<dbReference type="EMBL" id="VMNH01000016">
    <property type="protein sequence ID" value="TVO72416.1"/>
    <property type="molecule type" value="Genomic_DNA"/>
</dbReference>
<sequence length="366" mass="40194">MRIALITADFAPNIGGVASHVVELGKALAELGEEVHVITRPLGDMREANQTWQGMQVHRPKIPRGQPLYGWLLGRWLKKFCREYQPDILHVHGLRPLEASRNMPVPVIFTNHTSGYLKRVAKGAHEQKRIARRLTHIAHVLAPSQELCDATKAVGYSGPIDFIANGVDTDRFTPNASPLRDRLGIQEDEVIVLLARRLVEKNGVTVFAEAVSALKDQPVRLLFAGDGSEQEKVETILKQNDLYGKSIFMGAVPNPDMPDVYRAADISVLPSFMEATSITGLESMACGLPLVGTRVGGIPTLVTEGETGLLVEPGNPVALGEAMRTLVENPAQRQAMGQAARQRAVNHFSWSHIATATRDIYRKYSH</sequence>
<gene>
    <name evidence="3" type="ORF">FHP88_12525</name>
</gene>
<dbReference type="Proteomes" id="UP000316649">
    <property type="component" value="Unassembled WGS sequence"/>
</dbReference>
<feature type="domain" description="Glycosyltransferase subfamily 4-like N-terminal" evidence="2">
    <location>
        <begin position="14"/>
        <end position="171"/>
    </location>
</feature>
<dbReference type="PANTHER" id="PTHR45947:SF3">
    <property type="entry name" value="SULFOQUINOVOSYL TRANSFERASE SQD2"/>
    <property type="match status" value="1"/>
</dbReference>
<dbReference type="InterPro" id="IPR028098">
    <property type="entry name" value="Glyco_trans_4-like_N"/>
</dbReference>
<dbReference type="OrthoDB" id="9802525at2"/>
<accession>A0A558DUD9</accession>
<dbReference type="Gene3D" id="3.40.50.2000">
    <property type="entry name" value="Glycogen Phosphorylase B"/>
    <property type="match status" value="2"/>
</dbReference>